<dbReference type="AlphaFoldDB" id="A0A7V8NWT4"/>
<evidence type="ECO:0000313" key="2">
    <source>
        <dbReference type="EMBL" id="MBA0088923.1"/>
    </source>
</evidence>
<keyword evidence="1" id="KW-0472">Membrane</keyword>
<feature type="transmembrane region" description="Helical" evidence="1">
    <location>
        <begin position="16"/>
        <end position="33"/>
    </location>
</feature>
<keyword evidence="3" id="KW-1185">Reference proteome</keyword>
<organism evidence="2 3">
    <name type="scientific">Candidatus Acidiferrum panamense</name>
    <dbReference type="NCBI Taxonomy" id="2741543"/>
    <lineage>
        <taxon>Bacteria</taxon>
        <taxon>Pseudomonadati</taxon>
        <taxon>Acidobacteriota</taxon>
        <taxon>Terriglobia</taxon>
        <taxon>Candidatus Acidiferrales</taxon>
        <taxon>Candidatus Acidiferrum</taxon>
    </lineage>
</organism>
<evidence type="ECO:0000256" key="1">
    <source>
        <dbReference type="SAM" id="Phobius"/>
    </source>
</evidence>
<name>A0A7V8NWT4_9BACT</name>
<accession>A0A7V8NWT4</accession>
<evidence type="ECO:0000313" key="3">
    <source>
        <dbReference type="Proteomes" id="UP000567293"/>
    </source>
</evidence>
<dbReference type="EMBL" id="JACDQQ010002749">
    <property type="protein sequence ID" value="MBA0088923.1"/>
    <property type="molecule type" value="Genomic_DNA"/>
</dbReference>
<feature type="transmembrane region" description="Helical" evidence="1">
    <location>
        <begin position="45"/>
        <end position="64"/>
    </location>
</feature>
<protein>
    <submittedName>
        <fullName evidence="2">Uncharacterized protein</fullName>
    </submittedName>
</protein>
<dbReference type="Proteomes" id="UP000567293">
    <property type="component" value="Unassembled WGS sequence"/>
</dbReference>
<reference evidence="2" key="1">
    <citation type="submission" date="2020-06" db="EMBL/GenBank/DDBJ databases">
        <title>Legume-microbial interactions unlock mineral nutrients during tropical forest succession.</title>
        <authorList>
            <person name="Epihov D.Z."/>
        </authorList>
    </citation>
    <scope>NUCLEOTIDE SEQUENCE [LARGE SCALE GENOMIC DNA]</scope>
    <source>
        <strain evidence="2">Pan2503</strain>
    </source>
</reference>
<gene>
    <name evidence="2" type="ORF">HRJ53_28375</name>
</gene>
<keyword evidence="1" id="KW-1133">Transmembrane helix</keyword>
<comment type="caution">
    <text evidence="2">The sequence shown here is derived from an EMBL/GenBank/DDBJ whole genome shotgun (WGS) entry which is preliminary data.</text>
</comment>
<sequence length="102" mass="11294">MRAGEVDFEIQRGARFVLFQYCISIIVLTFRRASDIYFLRQGDSALTRGLPFTLLSLLAGWWGIPWGPIYTIQSVYNNSRGGIDVTHSVLKSLGAGEAAPKA</sequence>
<keyword evidence="1" id="KW-0812">Transmembrane</keyword>
<proteinExistence type="predicted"/>